<comment type="caution">
    <text evidence="1">The sequence shown here is derived from an EMBL/GenBank/DDBJ whole genome shotgun (WGS) entry which is preliminary data.</text>
</comment>
<dbReference type="PANTHER" id="PTHR34235:SF3">
    <property type="entry name" value="SLR1203 PROTEIN"/>
    <property type="match status" value="1"/>
</dbReference>
<sequence>MGSLYHADILLWCEQQADLLRRLSRGERVSDAVDWENVIEELGDVGRSEFNSVAGLLEVGLTHLLLAHASPRPEPVGHWRSEARTALAGAARRYAPSMGPRLDLRELWSLAVTTTRDKLAADGGPARPIPADCPFAVQDLVQRVPDLDALLARLAQPAATPAGG</sequence>
<dbReference type="EMBL" id="BAAAFZ010000008">
    <property type="protein sequence ID" value="GAA0573595.1"/>
    <property type="molecule type" value="Genomic_DNA"/>
</dbReference>
<dbReference type="Proteomes" id="UP001501588">
    <property type="component" value="Unassembled WGS sequence"/>
</dbReference>
<evidence type="ECO:0000313" key="2">
    <source>
        <dbReference type="Proteomes" id="UP001501588"/>
    </source>
</evidence>
<dbReference type="Gene3D" id="1.20.1220.20">
    <property type="entry name" value="Uncharcterised protein PF01724"/>
    <property type="match status" value="1"/>
</dbReference>
<dbReference type="InterPro" id="IPR002636">
    <property type="entry name" value="DUF29"/>
</dbReference>
<protein>
    <submittedName>
        <fullName evidence="1">DUF29 domain-containing protein</fullName>
    </submittedName>
</protein>
<accession>A0ABP3PV49</accession>
<reference evidence="2" key="1">
    <citation type="journal article" date="2019" name="Int. J. Syst. Evol. Microbiol.">
        <title>The Global Catalogue of Microorganisms (GCM) 10K type strain sequencing project: providing services to taxonomists for standard genome sequencing and annotation.</title>
        <authorList>
            <consortium name="The Broad Institute Genomics Platform"/>
            <consortium name="The Broad Institute Genome Sequencing Center for Infectious Disease"/>
            <person name="Wu L."/>
            <person name="Ma J."/>
        </authorList>
    </citation>
    <scope>NUCLEOTIDE SEQUENCE [LARGE SCALE GENOMIC DNA]</scope>
    <source>
        <strain evidence="2">JCM 9933</strain>
    </source>
</reference>
<gene>
    <name evidence="1" type="ORF">GCM10009416_10330</name>
</gene>
<dbReference type="PANTHER" id="PTHR34235">
    <property type="entry name" value="SLR1203 PROTEIN-RELATED"/>
    <property type="match status" value="1"/>
</dbReference>
<organism evidence="1 2">
    <name type="scientific">Craurococcus roseus</name>
    <dbReference type="NCBI Taxonomy" id="77585"/>
    <lineage>
        <taxon>Bacteria</taxon>
        <taxon>Pseudomonadati</taxon>
        <taxon>Pseudomonadota</taxon>
        <taxon>Alphaproteobacteria</taxon>
        <taxon>Acetobacterales</taxon>
        <taxon>Acetobacteraceae</taxon>
        <taxon>Craurococcus</taxon>
    </lineage>
</organism>
<name>A0ABP3PV49_9PROT</name>
<dbReference type="Pfam" id="PF01724">
    <property type="entry name" value="DUF29"/>
    <property type="match status" value="1"/>
</dbReference>
<keyword evidence="2" id="KW-1185">Reference proteome</keyword>
<dbReference type="RefSeq" id="WP_343894089.1">
    <property type="nucleotide sequence ID" value="NZ_BAAAFZ010000008.1"/>
</dbReference>
<proteinExistence type="predicted"/>
<evidence type="ECO:0000313" key="1">
    <source>
        <dbReference type="EMBL" id="GAA0573595.1"/>
    </source>
</evidence>